<comment type="subcellular location">
    <subcellularLocation>
        <location evidence="2">Cell inner membrane</location>
    </subcellularLocation>
</comment>
<dbReference type="GO" id="GO:1902201">
    <property type="term" value="P:negative regulation of bacterial-type flagellum-dependent cell motility"/>
    <property type="evidence" value="ECO:0007669"/>
    <property type="project" value="TreeGrafter"/>
</dbReference>
<dbReference type="Pfam" id="PF03924">
    <property type="entry name" value="CHASE"/>
    <property type="match status" value="1"/>
</dbReference>
<sequence length="619" mass="70284">MRAQPAWPARLALVLLFLLLSAASLMIWRQLEQDQRRRLDDRLDYQARSLARQLENTLHTEVESLGRIARLWNNLGRFSQEDWETEATAALTDFPAYQSVQWVGADLQMRWLLPLHGNEAARDFRLIPSHPNYALAMQARQTGEQRFSNSFALVQGGRGFVLYTPLYLRDAQGQRQFDGFLQGVFRVEPLMDQLLTLLDNDSFSLRLLENGQSLYSHERPDTLNQRAIEVPLRLLNNDSFSLQLSPTEHLLQQMSNPLPQVVLGGGLAISLLLVAALSLALENARRAGAMQRINRDLQSEAARREETERELRDSRERLQLVLDLTDSSRDSLFIFDTESRRLLHMNQATYADLGYRPEQFAQLLRDDPEKLLPGFYAWLDLVRHAQKDNQSRIFQRELIRRDGSRQPAEINTQLVQQGEREYLIAVSRDNRERLELEARLQRLSQLDGLTGLYNRRFFDQQLQSEWRRLRRLGVPLALLMLDIDYFKAYNDSLGHLAGDDTLRQVAGALQGSLQREGDVVCRYGGEEFAIILANTDLEGAQHVAARVHELIAKLAIAHPGSPEGRLTLSIGLAVADPVAEEQPGGLVARSDQALYQAKHAGRNRTGVWNAGGTPLDPPA</sequence>
<name>A0A1N6UFG6_AQUAC</name>
<proteinExistence type="predicted"/>
<dbReference type="EMBL" id="FTMP01000006">
    <property type="protein sequence ID" value="SIQ64221.1"/>
    <property type="molecule type" value="Genomic_DNA"/>
</dbReference>
<dbReference type="Gene3D" id="3.30.70.270">
    <property type="match status" value="1"/>
</dbReference>
<evidence type="ECO:0000256" key="3">
    <source>
        <dbReference type="ARBA" id="ARBA00012528"/>
    </source>
</evidence>
<dbReference type="GO" id="GO:0005886">
    <property type="term" value="C:plasma membrane"/>
    <property type="evidence" value="ECO:0007669"/>
    <property type="project" value="UniProtKB-SubCell"/>
</dbReference>
<evidence type="ECO:0000256" key="6">
    <source>
        <dbReference type="ARBA" id="ARBA00023136"/>
    </source>
</evidence>
<dbReference type="InterPro" id="IPR029787">
    <property type="entry name" value="Nucleotide_cyclase"/>
</dbReference>
<dbReference type="InterPro" id="IPR000700">
    <property type="entry name" value="PAS-assoc_C"/>
</dbReference>
<reference evidence="14 15" key="1">
    <citation type="submission" date="2017-01" db="EMBL/GenBank/DDBJ databases">
        <authorList>
            <person name="Mah S.A."/>
            <person name="Swanson W.J."/>
            <person name="Moy G.W."/>
            <person name="Vacquier V.D."/>
        </authorList>
    </citation>
    <scope>NUCLEOTIDE SEQUENCE [LARGE SCALE GENOMIC DNA]</scope>
    <source>
        <strain evidence="14 15">RU36E</strain>
    </source>
</reference>
<gene>
    <name evidence="14" type="ORF">SAMN05878282_10697</name>
</gene>
<feature type="domain" description="PAC" evidence="11">
    <location>
        <begin position="392"/>
        <end position="442"/>
    </location>
</feature>
<dbReference type="SUPFAM" id="SSF55073">
    <property type="entry name" value="Nucleotide cyclase"/>
    <property type="match status" value="1"/>
</dbReference>
<dbReference type="GO" id="GO:0043709">
    <property type="term" value="P:cell adhesion involved in single-species biofilm formation"/>
    <property type="evidence" value="ECO:0007669"/>
    <property type="project" value="TreeGrafter"/>
</dbReference>
<dbReference type="FunFam" id="3.30.70.270:FF:000001">
    <property type="entry name" value="Diguanylate cyclase domain protein"/>
    <property type="match status" value="1"/>
</dbReference>
<dbReference type="NCBIfam" id="TIGR00254">
    <property type="entry name" value="GGDEF"/>
    <property type="match status" value="1"/>
</dbReference>
<accession>A0A1N6UFG6</accession>
<evidence type="ECO:0000256" key="4">
    <source>
        <dbReference type="ARBA" id="ARBA00022692"/>
    </source>
</evidence>
<dbReference type="PROSITE" id="PS50112">
    <property type="entry name" value="PAS"/>
    <property type="match status" value="1"/>
</dbReference>
<evidence type="ECO:0000256" key="8">
    <source>
        <dbReference type="SAM" id="Coils"/>
    </source>
</evidence>
<dbReference type="PANTHER" id="PTHR45138">
    <property type="entry name" value="REGULATORY COMPONENTS OF SENSORY TRANSDUCTION SYSTEM"/>
    <property type="match status" value="1"/>
</dbReference>
<dbReference type="InterPro" id="IPR000014">
    <property type="entry name" value="PAS"/>
</dbReference>
<dbReference type="PANTHER" id="PTHR45138:SF9">
    <property type="entry name" value="DIGUANYLATE CYCLASE DGCM-RELATED"/>
    <property type="match status" value="1"/>
</dbReference>
<dbReference type="AlphaFoldDB" id="A0A1N6UFG6"/>
<feature type="coiled-coil region" evidence="8">
    <location>
        <begin position="290"/>
        <end position="324"/>
    </location>
</feature>
<feature type="domain" description="CHASE" evidence="12">
    <location>
        <begin position="109"/>
        <end position="209"/>
    </location>
</feature>
<organism evidence="14 15">
    <name type="scientific">Aquipseudomonas alcaligenes</name>
    <name type="common">Pseudomonas alcaligenes</name>
    <dbReference type="NCBI Taxonomy" id="43263"/>
    <lineage>
        <taxon>Bacteria</taxon>
        <taxon>Pseudomonadati</taxon>
        <taxon>Pseudomonadota</taxon>
        <taxon>Gammaproteobacteria</taxon>
        <taxon>Pseudomonadales</taxon>
        <taxon>Pseudomonadaceae</taxon>
        <taxon>Aquipseudomonas</taxon>
    </lineage>
</organism>
<evidence type="ECO:0000259" key="13">
    <source>
        <dbReference type="PROSITE" id="PS50887"/>
    </source>
</evidence>
<evidence type="ECO:0000259" key="11">
    <source>
        <dbReference type="PROSITE" id="PS50113"/>
    </source>
</evidence>
<evidence type="ECO:0000259" key="10">
    <source>
        <dbReference type="PROSITE" id="PS50112"/>
    </source>
</evidence>
<dbReference type="RefSeq" id="WP_076427313.1">
    <property type="nucleotide sequence ID" value="NZ_FTMP01000006.1"/>
</dbReference>
<feature type="transmembrane region" description="Helical" evidence="9">
    <location>
        <begin position="261"/>
        <end position="281"/>
    </location>
</feature>
<keyword evidence="5 9" id="KW-1133">Transmembrane helix</keyword>
<evidence type="ECO:0000313" key="14">
    <source>
        <dbReference type="EMBL" id="SIQ64221.1"/>
    </source>
</evidence>
<dbReference type="SMART" id="SM01079">
    <property type="entry name" value="CHASE"/>
    <property type="match status" value="1"/>
</dbReference>
<keyword evidence="8" id="KW-0175">Coiled coil</keyword>
<dbReference type="Gene3D" id="3.30.450.20">
    <property type="entry name" value="PAS domain"/>
    <property type="match status" value="1"/>
</dbReference>
<dbReference type="InterPro" id="IPR050469">
    <property type="entry name" value="Diguanylate_Cyclase"/>
</dbReference>
<feature type="domain" description="PAS" evidence="10">
    <location>
        <begin position="314"/>
        <end position="360"/>
    </location>
</feature>
<keyword evidence="4 9" id="KW-0812">Transmembrane</keyword>
<dbReference type="Proteomes" id="UP000185841">
    <property type="component" value="Unassembled WGS sequence"/>
</dbReference>
<dbReference type="SUPFAM" id="SSF55785">
    <property type="entry name" value="PYP-like sensor domain (PAS domain)"/>
    <property type="match status" value="1"/>
</dbReference>
<dbReference type="CDD" id="cd01949">
    <property type="entry name" value="GGDEF"/>
    <property type="match status" value="1"/>
</dbReference>
<evidence type="ECO:0000256" key="9">
    <source>
        <dbReference type="SAM" id="Phobius"/>
    </source>
</evidence>
<dbReference type="InterPro" id="IPR035965">
    <property type="entry name" value="PAS-like_dom_sf"/>
</dbReference>
<evidence type="ECO:0000256" key="2">
    <source>
        <dbReference type="ARBA" id="ARBA00004533"/>
    </source>
</evidence>
<dbReference type="Pfam" id="PF00990">
    <property type="entry name" value="GGDEF"/>
    <property type="match status" value="1"/>
</dbReference>
<evidence type="ECO:0000259" key="12">
    <source>
        <dbReference type="PROSITE" id="PS50839"/>
    </source>
</evidence>
<dbReference type="InterPro" id="IPR043128">
    <property type="entry name" value="Rev_trsase/Diguanyl_cyclase"/>
</dbReference>
<evidence type="ECO:0000256" key="7">
    <source>
        <dbReference type="ARBA" id="ARBA00034247"/>
    </source>
</evidence>
<keyword evidence="6 9" id="KW-0472">Membrane</keyword>
<protein>
    <recommendedName>
        <fullName evidence="3">diguanylate cyclase</fullName>
        <ecNumber evidence="3">2.7.7.65</ecNumber>
    </recommendedName>
</protein>
<dbReference type="PROSITE" id="PS50887">
    <property type="entry name" value="GGDEF"/>
    <property type="match status" value="1"/>
</dbReference>
<dbReference type="InterPro" id="IPR006189">
    <property type="entry name" value="CHASE_dom"/>
</dbReference>
<dbReference type="Gene3D" id="3.30.450.350">
    <property type="entry name" value="CHASE domain"/>
    <property type="match status" value="1"/>
</dbReference>
<dbReference type="SMART" id="SM00267">
    <property type="entry name" value="GGDEF"/>
    <property type="match status" value="1"/>
</dbReference>
<dbReference type="NCBIfam" id="TIGR00229">
    <property type="entry name" value="sensory_box"/>
    <property type="match status" value="1"/>
</dbReference>
<evidence type="ECO:0000256" key="5">
    <source>
        <dbReference type="ARBA" id="ARBA00022989"/>
    </source>
</evidence>
<dbReference type="GO" id="GO:0052621">
    <property type="term" value="F:diguanylate cyclase activity"/>
    <property type="evidence" value="ECO:0007669"/>
    <property type="project" value="UniProtKB-EC"/>
</dbReference>
<comment type="cofactor">
    <cofactor evidence="1">
        <name>Mg(2+)</name>
        <dbReference type="ChEBI" id="CHEBI:18420"/>
    </cofactor>
</comment>
<dbReference type="InterPro" id="IPR000160">
    <property type="entry name" value="GGDEF_dom"/>
</dbReference>
<feature type="domain" description="GGDEF" evidence="13">
    <location>
        <begin position="474"/>
        <end position="610"/>
    </location>
</feature>
<evidence type="ECO:0000256" key="1">
    <source>
        <dbReference type="ARBA" id="ARBA00001946"/>
    </source>
</evidence>
<comment type="catalytic activity">
    <reaction evidence="7">
        <text>2 GTP = 3',3'-c-di-GMP + 2 diphosphate</text>
        <dbReference type="Rhea" id="RHEA:24898"/>
        <dbReference type="ChEBI" id="CHEBI:33019"/>
        <dbReference type="ChEBI" id="CHEBI:37565"/>
        <dbReference type="ChEBI" id="CHEBI:58805"/>
        <dbReference type="EC" id="2.7.7.65"/>
    </reaction>
</comment>
<dbReference type="PROSITE" id="PS50839">
    <property type="entry name" value="CHASE"/>
    <property type="match status" value="1"/>
</dbReference>
<evidence type="ECO:0000313" key="15">
    <source>
        <dbReference type="Proteomes" id="UP000185841"/>
    </source>
</evidence>
<dbReference type="PROSITE" id="PS50113">
    <property type="entry name" value="PAC"/>
    <property type="match status" value="1"/>
</dbReference>
<dbReference type="GO" id="GO:0007165">
    <property type="term" value="P:signal transduction"/>
    <property type="evidence" value="ECO:0007669"/>
    <property type="project" value="UniProtKB-ARBA"/>
</dbReference>
<dbReference type="EC" id="2.7.7.65" evidence="3"/>
<dbReference type="InterPro" id="IPR042240">
    <property type="entry name" value="CHASE_sf"/>
</dbReference>